<sequence>MTDQPDILPPAPPPSKRLGSWMSMAMVIGTMIGSGIYLLPTTLAPYGPNLVIAFLITIGGTMCLAVAFAKLSAKIPGGPFAYVQQAFGETSAFLTLWSYLISQWTGVAAVAVAVAGAMGHVVPGAASGTGLTIVGLGSIAILTLINLTGARSAGWVQLAATLIKVIPLFAVVLLVAARFGSGTPVEPLQNVPVTLGGIAAAAALMLFSLTGFEAATVTANVTEDASHTVPRATILGTGFTGIIYLTATVATLMLLPSVLAEKSSAPFADAIAPIMGSTAGIIVAVIAAISAFGTCNALLLLSAEVGQSIAGANDLPALFRKTNAAGVPVGSLLVGAVVAAILVLASTSESFVSVYVFIALISTVASLVLYAVCSAAALKLGATGRWAGITVIALIYSLAMFVGAGLEATLWGVALALVGLPIRWLSRRFSSTGPSPAMADAPAAPRE</sequence>
<feature type="transmembrane region" description="Helical" evidence="9">
    <location>
        <begin position="159"/>
        <end position="179"/>
    </location>
</feature>
<feature type="transmembrane region" description="Helical" evidence="9">
    <location>
        <begin position="351"/>
        <end position="372"/>
    </location>
</feature>
<dbReference type="Gene3D" id="1.20.1740.10">
    <property type="entry name" value="Amino acid/polyamine transporter I"/>
    <property type="match status" value="1"/>
</dbReference>
<dbReference type="EMBL" id="QXTF01000002">
    <property type="protein sequence ID" value="RIX29411.1"/>
    <property type="molecule type" value="Genomic_DNA"/>
</dbReference>
<protein>
    <recommendedName>
        <fullName evidence="3">Arginine/agmatine antiporter</fullName>
    </recommendedName>
</protein>
<evidence type="ECO:0000256" key="9">
    <source>
        <dbReference type="SAM" id="Phobius"/>
    </source>
</evidence>
<feature type="transmembrane region" description="Helical" evidence="9">
    <location>
        <begin position="124"/>
        <end position="147"/>
    </location>
</feature>
<name>A0A418Q001_9SPHN</name>
<dbReference type="GO" id="GO:0022857">
    <property type="term" value="F:transmembrane transporter activity"/>
    <property type="evidence" value="ECO:0007669"/>
    <property type="project" value="InterPro"/>
</dbReference>
<feature type="transmembrane region" description="Helical" evidence="9">
    <location>
        <begin position="191"/>
        <end position="212"/>
    </location>
</feature>
<dbReference type="Pfam" id="PF13520">
    <property type="entry name" value="AA_permease_2"/>
    <property type="match status" value="1"/>
</dbReference>
<keyword evidence="4" id="KW-1003">Cell membrane</keyword>
<dbReference type="OrthoDB" id="3185104at2"/>
<feature type="transmembrane region" description="Helical" evidence="9">
    <location>
        <begin position="51"/>
        <end position="71"/>
    </location>
</feature>
<dbReference type="PANTHER" id="PTHR42770">
    <property type="entry name" value="AMINO ACID TRANSPORTER-RELATED"/>
    <property type="match status" value="1"/>
</dbReference>
<evidence type="ECO:0000256" key="1">
    <source>
        <dbReference type="ARBA" id="ARBA00004651"/>
    </source>
</evidence>
<dbReference type="GO" id="GO:0005886">
    <property type="term" value="C:plasma membrane"/>
    <property type="evidence" value="ECO:0007669"/>
    <property type="project" value="UniProtKB-SubCell"/>
</dbReference>
<evidence type="ECO:0000313" key="11">
    <source>
        <dbReference type="Proteomes" id="UP000285023"/>
    </source>
</evidence>
<evidence type="ECO:0000256" key="6">
    <source>
        <dbReference type="ARBA" id="ARBA00022989"/>
    </source>
</evidence>
<feature type="transmembrane region" description="Helical" evidence="9">
    <location>
        <begin position="384"/>
        <end position="402"/>
    </location>
</feature>
<dbReference type="InterPro" id="IPR002293">
    <property type="entry name" value="AA/rel_permease1"/>
</dbReference>
<comment type="subcellular location">
    <subcellularLocation>
        <location evidence="1">Cell membrane</location>
        <topology evidence="1">Multi-pass membrane protein</topology>
    </subcellularLocation>
</comment>
<keyword evidence="7 9" id="KW-0472">Membrane</keyword>
<dbReference type="InterPro" id="IPR050367">
    <property type="entry name" value="APC_superfamily"/>
</dbReference>
<dbReference type="RefSeq" id="WP_119533300.1">
    <property type="nucleotide sequence ID" value="NZ_QXTF01000002.1"/>
</dbReference>
<evidence type="ECO:0000256" key="5">
    <source>
        <dbReference type="ARBA" id="ARBA00022692"/>
    </source>
</evidence>
<comment type="similarity">
    <text evidence="2">Belongs to the amino acid-polyamine-organocation (APC) superfamily. Basic amino acid/polyamine antiporter (APA) (TC 2.A.3.2) family.</text>
</comment>
<keyword evidence="5 9" id="KW-0812">Transmembrane</keyword>
<feature type="transmembrane region" description="Helical" evidence="9">
    <location>
        <begin position="324"/>
        <end position="345"/>
    </location>
</feature>
<evidence type="ECO:0000256" key="2">
    <source>
        <dbReference type="ARBA" id="ARBA00008220"/>
    </source>
</evidence>
<evidence type="ECO:0000256" key="3">
    <source>
        <dbReference type="ARBA" id="ARBA00021069"/>
    </source>
</evidence>
<evidence type="ECO:0000313" key="10">
    <source>
        <dbReference type="EMBL" id="RIX29411.1"/>
    </source>
</evidence>
<gene>
    <name evidence="10" type="ORF">D3M59_09015</name>
</gene>
<evidence type="ECO:0000256" key="4">
    <source>
        <dbReference type="ARBA" id="ARBA00022475"/>
    </source>
</evidence>
<accession>A0A418Q001</accession>
<keyword evidence="11" id="KW-1185">Reference proteome</keyword>
<reference evidence="10 11" key="1">
    <citation type="submission" date="2018-09" db="EMBL/GenBank/DDBJ databases">
        <title>Sphingomonas sp. DAC4.</title>
        <authorList>
            <person name="Seo T."/>
        </authorList>
    </citation>
    <scope>NUCLEOTIDE SEQUENCE [LARGE SCALE GENOMIC DNA]</scope>
    <source>
        <strain evidence="10 11">DAC4</strain>
    </source>
</reference>
<feature type="transmembrane region" description="Helical" evidence="9">
    <location>
        <begin position="279"/>
        <end position="303"/>
    </location>
</feature>
<evidence type="ECO:0000256" key="7">
    <source>
        <dbReference type="ARBA" id="ARBA00023136"/>
    </source>
</evidence>
<comment type="function">
    <text evidence="8">Major component of the acid-resistance (AR) system allowing enteric pathogens to survive the acidic environment in the stomach. Exchanges extracellular arginine for its intracellular decarboxylation product agmatine (Agm) thereby expelling intracellular protons. Probably undergoes several conformational states in order to translocate the substrate across the membrane; keeps the substrate accessible to only 1 side of the membrane at a time by opening and closing 3 membrane-internal gates.</text>
</comment>
<evidence type="ECO:0000256" key="8">
    <source>
        <dbReference type="ARBA" id="ARBA00045636"/>
    </source>
</evidence>
<dbReference type="AlphaFoldDB" id="A0A418Q001"/>
<proteinExistence type="inferred from homology"/>
<feature type="transmembrane region" description="Helical" evidence="9">
    <location>
        <begin position="92"/>
        <end position="118"/>
    </location>
</feature>
<feature type="transmembrane region" description="Helical" evidence="9">
    <location>
        <begin position="21"/>
        <end position="39"/>
    </location>
</feature>
<organism evidence="10 11">
    <name type="scientific">Sphingomonas edaphi</name>
    <dbReference type="NCBI Taxonomy" id="2315689"/>
    <lineage>
        <taxon>Bacteria</taxon>
        <taxon>Pseudomonadati</taxon>
        <taxon>Pseudomonadota</taxon>
        <taxon>Alphaproteobacteria</taxon>
        <taxon>Sphingomonadales</taxon>
        <taxon>Sphingomonadaceae</taxon>
        <taxon>Sphingomonas</taxon>
    </lineage>
</organism>
<dbReference type="PANTHER" id="PTHR42770:SF18">
    <property type="entry name" value="ARGININE_AGMATINE ANTIPORTER"/>
    <property type="match status" value="1"/>
</dbReference>
<keyword evidence="6 9" id="KW-1133">Transmembrane helix</keyword>
<feature type="transmembrane region" description="Helical" evidence="9">
    <location>
        <begin position="233"/>
        <end position="259"/>
    </location>
</feature>
<dbReference type="PIRSF" id="PIRSF006060">
    <property type="entry name" value="AA_transporter"/>
    <property type="match status" value="1"/>
</dbReference>
<dbReference type="Proteomes" id="UP000285023">
    <property type="component" value="Unassembled WGS sequence"/>
</dbReference>
<comment type="caution">
    <text evidence="10">The sequence shown here is derived from an EMBL/GenBank/DDBJ whole genome shotgun (WGS) entry which is preliminary data.</text>
</comment>